<feature type="domain" description="C-CAP/cofactor C-like" evidence="2">
    <location>
        <begin position="91"/>
        <end position="255"/>
    </location>
</feature>
<dbReference type="EMBL" id="JAEUBF010001421">
    <property type="protein sequence ID" value="KAH3666635.1"/>
    <property type="molecule type" value="Genomic_DNA"/>
</dbReference>
<evidence type="ECO:0000256" key="1">
    <source>
        <dbReference type="ARBA" id="ARBA00008848"/>
    </source>
</evidence>
<dbReference type="Gene3D" id="2.160.20.70">
    <property type="match status" value="1"/>
</dbReference>
<dbReference type="AlphaFoldDB" id="A0A9P8T615"/>
<evidence type="ECO:0000313" key="4">
    <source>
        <dbReference type="Proteomes" id="UP000769528"/>
    </source>
</evidence>
<protein>
    <recommendedName>
        <fullName evidence="2">C-CAP/cofactor C-like domain-containing protein</fullName>
    </recommendedName>
</protein>
<dbReference type="GO" id="GO:0007023">
    <property type="term" value="P:post-chaperonin tubulin folding pathway"/>
    <property type="evidence" value="ECO:0007669"/>
    <property type="project" value="InterPro"/>
</dbReference>
<evidence type="ECO:0000313" key="3">
    <source>
        <dbReference type="EMBL" id="KAH3666635.1"/>
    </source>
</evidence>
<dbReference type="PANTHER" id="PTHR15139:SF0">
    <property type="entry name" value="TUBULIN-SPECIFIC CHAPERONE C"/>
    <property type="match status" value="1"/>
</dbReference>
<dbReference type="InterPro" id="IPR027684">
    <property type="entry name" value="TBCC"/>
</dbReference>
<name>A0A9P8T615_9ASCO</name>
<comment type="caution">
    <text evidence="3">The sequence shown here is derived from an EMBL/GenBank/DDBJ whole genome shotgun (WGS) entry which is preliminary data.</text>
</comment>
<dbReference type="GO" id="GO:0005737">
    <property type="term" value="C:cytoplasm"/>
    <property type="evidence" value="ECO:0007669"/>
    <property type="project" value="TreeGrafter"/>
</dbReference>
<keyword evidence="4" id="KW-1185">Reference proteome</keyword>
<reference evidence="3" key="2">
    <citation type="submission" date="2021-01" db="EMBL/GenBank/DDBJ databases">
        <authorList>
            <person name="Schikora-Tamarit M.A."/>
        </authorList>
    </citation>
    <scope>NUCLEOTIDE SEQUENCE</scope>
    <source>
        <strain evidence="3">CBS6341</strain>
    </source>
</reference>
<evidence type="ECO:0000259" key="2">
    <source>
        <dbReference type="PROSITE" id="PS51329"/>
    </source>
</evidence>
<dbReference type="GO" id="GO:0007021">
    <property type="term" value="P:tubulin complex assembly"/>
    <property type="evidence" value="ECO:0007669"/>
    <property type="project" value="TreeGrafter"/>
</dbReference>
<dbReference type="InterPro" id="IPR016098">
    <property type="entry name" value="CAP/MinC_C"/>
</dbReference>
<accession>A0A9P8T615</accession>
<comment type="similarity">
    <text evidence="1">Belongs to the TBCC family.</text>
</comment>
<dbReference type="InterPro" id="IPR017901">
    <property type="entry name" value="C-CAP_CF_C-like"/>
</dbReference>
<proteinExistence type="inferred from homology"/>
<sequence length="274" mass="31746">MDINLNNKFINSLNEIQSLLISNQLNNEEINSKIINLQSEIETNKHNLPSYQLQQISNKISYLLTKIDNESNNQKQSKFKFKSLKSGKQFPKKIDNDIDLKQQDNNNIIINPTISNKFNEFIQNEQFDLNPILQNINQSIIIINNVNSLQIFDIKDSIIIINENKSSNFIKNVKNSIIFINNQLNSNQTRIHNCLNLKIKSLNSNLQNNIIIENCKNLIISSNILKIDDFNSPLGKSENFKNLKFSTKFDEIYKICNSNPTIILNNLKDYIDIE</sequence>
<dbReference type="Proteomes" id="UP000769528">
    <property type="component" value="Unassembled WGS sequence"/>
</dbReference>
<organism evidence="3 4">
    <name type="scientific">Wickerhamomyces mucosus</name>
    <dbReference type="NCBI Taxonomy" id="1378264"/>
    <lineage>
        <taxon>Eukaryota</taxon>
        <taxon>Fungi</taxon>
        <taxon>Dikarya</taxon>
        <taxon>Ascomycota</taxon>
        <taxon>Saccharomycotina</taxon>
        <taxon>Saccharomycetes</taxon>
        <taxon>Phaffomycetales</taxon>
        <taxon>Wickerhamomycetaceae</taxon>
        <taxon>Wickerhamomyces</taxon>
    </lineage>
</organism>
<dbReference type="PANTHER" id="PTHR15139">
    <property type="entry name" value="TUBULIN FOLDING COFACTOR C"/>
    <property type="match status" value="1"/>
</dbReference>
<gene>
    <name evidence="3" type="ORF">WICMUC_005562</name>
</gene>
<dbReference type="InterPro" id="IPR012945">
    <property type="entry name" value="Tubulin-bd_cofactor_C_dom"/>
</dbReference>
<dbReference type="PROSITE" id="PS51329">
    <property type="entry name" value="C_CAP_COFACTOR_C"/>
    <property type="match status" value="1"/>
</dbReference>
<dbReference type="Pfam" id="PF07986">
    <property type="entry name" value="TBCC"/>
    <property type="match status" value="1"/>
</dbReference>
<reference evidence="3" key="1">
    <citation type="journal article" date="2021" name="Open Biol.">
        <title>Shared evolutionary footprints suggest mitochondrial oxidative damage underlies multiple complex I losses in fungi.</title>
        <authorList>
            <person name="Schikora-Tamarit M.A."/>
            <person name="Marcet-Houben M."/>
            <person name="Nosek J."/>
            <person name="Gabaldon T."/>
        </authorList>
    </citation>
    <scope>NUCLEOTIDE SEQUENCE</scope>
    <source>
        <strain evidence="3">CBS6341</strain>
    </source>
</reference>